<protein>
    <recommendedName>
        <fullName evidence="2">Amine oxidase domain-containing protein</fullName>
    </recommendedName>
</protein>
<dbReference type="PANTHER" id="PTHR16128">
    <property type="entry name" value="FAD/NAD(P)-BINDING OXIDOREDUCTASE FAMILY PROTEIN"/>
    <property type="match status" value="1"/>
</dbReference>
<dbReference type="PANTHER" id="PTHR16128:SF5">
    <property type="entry name" value="FAD_NAD(P)-BINDING OXIDOREDUCTASE FAMILY PROTEIN"/>
    <property type="match status" value="1"/>
</dbReference>
<evidence type="ECO:0000259" key="2">
    <source>
        <dbReference type="Pfam" id="PF01593"/>
    </source>
</evidence>
<proteinExistence type="predicted"/>
<name>A0A161Q4E1_9PROT</name>
<dbReference type="SUPFAM" id="SSF51905">
    <property type="entry name" value="FAD/NAD(P)-binding domain"/>
    <property type="match status" value="1"/>
</dbReference>
<organism evidence="3 4">
    <name type="scientific">Tistrella mobilis</name>
    <dbReference type="NCBI Taxonomy" id="171437"/>
    <lineage>
        <taxon>Bacteria</taxon>
        <taxon>Pseudomonadati</taxon>
        <taxon>Pseudomonadota</taxon>
        <taxon>Alphaproteobacteria</taxon>
        <taxon>Geminicoccales</taxon>
        <taxon>Geminicoccaceae</taxon>
        <taxon>Tistrella</taxon>
    </lineage>
</organism>
<feature type="domain" description="Amine oxidase" evidence="2">
    <location>
        <begin position="122"/>
        <end position="349"/>
    </location>
</feature>
<evidence type="ECO:0000256" key="1">
    <source>
        <dbReference type="SAM" id="MobiDB-lite"/>
    </source>
</evidence>
<reference evidence="3 4" key="1">
    <citation type="submission" date="2015-12" db="EMBL/GenBank/DDBJ databases">
        <title>Genome sequence of Tistrella mobilis MCCC 1A02139.</title>
        <authorList>
            <person name="Lu L."/>
            <person name="Lai Q."/>
            <person name="Shao Z."/>
            <person name="Qian P."/>
        </authorList>
    </citation>
    <scope>NUCLEOTIDE SEQUENCE [LARGE SCALE GENOMIC DNA]</scope>
    <source>
        <strain evidence="3 4">MCCC 1A02139</strain>
    </source>
</reference>
<dbReference type="Proteomes" id="UP000075787">
    <property type="component" value="Unassembled WGS sequence"/>
</dbReference>
<feature type="region of interest" description="Disordered" evidence="1">
    <location>
        <begin position="96"/>
        <end position="119"/>
    </location>
</feature>
<evidence type="ECO:0000313" key="3">
    <source>
        <dbReference type="EMBL" id="KYO52932.1"/>
    </source>
</evidence>
<accession>A0A161Q4E1</accession>
<evidence type="ECO:0000313" key="4">
    <source>
        <dbReference type="Proteomes" id="UP000075787"/>
    </source>
</evidence>
<dbReference type="GeneID" id="97241482"/>
<dbReference type="AlphaFoldDB" id="A0A161Q4E1"/>
<comment type="caution">
    <text evidence="3">The sequence shown here is derived from an EMBL/GenBank/DDBJ whole genome shotgun (WGS) entry which is preliminary data.</text>
</comment>
<dbReference type="Pfam" id="PF01593">
    <property type="entry name" value="Amino_oxidase"/>
    <property type="match status" value="1"/>
</dbReference>
<sequence length="351" mass="37391">MTSAPPPAFEDPIGLAIIGAGLAGISAGRLARRQGVTPLIFDKGRGIGGRLATRRATLDDGTVLRFDHGAQFMTARSPALVAAMAGAEAANLARRLPAPPLHGPSRHGQPAEAERDQPRWVGQPHWVGIGGMTAIAKHLAQGLDIRTGTRIGGAVRTDHGLWRLEDEDGLPLVQARRLIVTAPPEQTLDLLIDVLLPEGWRRRIASTIVAPCWALMLAVDETLPLPGPRWRPEDEAIAWIGDQRDLPGRPSAPQSLVVHATPHWSRVHLEETPEAAAAALLRNLERLIGRTITPRLIQAHRWRYALAEVPLGSPCLADPGTGIAIAGDWCIGGRAEAAVDSGRAAALALIG</sequence>
<dbReference type="Pfam" id="PF13450">
    <property type="entry name" value="NAD_binding_8"/>
    <property type="match status" value="1"/>
</dbReference>
<dbReference type="GO" id="GO:0016491">
    <property type="term" value="F:oxidoreductase activity"/>
    <property type="evidence" value="ECO:0007669"/>
    <property type="project" value="InterPro"/>
</dbReference>
<dbReference type="InterPro" id="IPR002937">
    <property type="entry name" value="Amino_oxidase"/>
</dbReference>
<gene>
    <name evidence="3" type="ORF">AUP44_04365</name>
</gene>
<dbReference type="InterPro" id="IPR036188">
    <property type="entry name" value="FAD/NAD-bd_sf"/>
</dbReference>
<dbReference type="RefSeq" id="WP_062763834.1">
    <property type="nucleotide sequence ID" value="NZ_CP121045.1"/>
</dbReference>
<dbReference type="OrthoDB" id="5792777at2"/>
<dbReference type="EMBL" id="LPZR01000135">
    <property type="protein sequence ID" value="KYO52932.1"/>
    <property type="molecule type" value="Genomic_DNA"/>
</dbReference>
<dbReference type="Gene3D" id="3.90.660.10">
    <property type="match status" value="1"/>
</dbReference>
<dbReference type="Gene3D" id="3.50.50.60">
    <property type="entry name" value="FAD/NAD(P)-binding domain"/>
    <property type="match status" value="1"/>
</dbReference>